<dbReference type="GO" id="GO:0016020">
    <property type="term" value="C:membrane"/>
    <property type="evidence" value="ECO:0007669"/>
    <property type="project" value="UniProtKB-SubCell"/>
</dbReference>
<feature type="transmembrane region" description="Helical" evidence="1">
    <location>
        <begin position="249"/>
        <end position="266"/>
    </location>
</feature>
<feature type="transmembrane region" description="Helical" evidence="1">
    <location>
        <begin position="130"/>
        <end position="148"/>
    </location>
</feature>
<keyword evidence="1" id="KW-0472">Membrane</keyword>
<evidence type="ECO:0000256" key="1">
    <source>
        <dbReference type="SAM" id="Phobius"/>
    </source>
</evidence>
<dbReference type="OrthoDB" id="7584858at2"/>
<feature type="transmembrane region" description="Helical" evidence="1">
    <location>
        <begin position="9"/>
        <end position="29"/>
    </location>
</feature>
<keyword evidence="1" id="KW-1133">Transmembrane helix</keyword>
<feature type="domain" description="Inositolphosphotransferase Aur1/Ipt1" evidence="2">
    <location>
        <begin position="99"/>
        <end position="287"/>
    </location>
</feature>
<protein>
    <submittedName>
        <fullName evidence="3">PAP2 family protein</fullName>
    </submittedName>
</protein>
<proteinExistence type="predicted"/>
<dbReference type="EMBL" id="RJTH01000019">
    <property type="protein sequence ID" value="RUM19376.1"/>
    <property type="molecule type" value="Genomic_DNA"/>
</dbReference>
<evidence type="ECO:0000313" key="4">
    <source>
        <dbReference type="Proteomes" id="UP000278823"/>
    </source>
</evidence>
<feature type="transmembrane region" description="Helical" evidence="1">
    <location>
        <begin position="70"/>
        <end position="91"/>
    </location>
</feature>
<evidence type="ECO:0000313" key="3">
    <source>
        <dbReference type="EMBL" id="RUM19376.1"/>
    </source>
</evidence>
<sequence>MAATATARAFLICLTTFAYVIVPILAWLVDLKVDPTAFMQLSAFGLTFLVGFGLLCHWRRIPSLLCIAECTGLGLLLTSPLVISTYVAFALKMPLQDQHLLQLDRVLGIDWPRLISFVDTHPLLAKSLMLAYQAFHYQLLFLPVLLSLCGDRSRAYQVVATYGLICVIASVITIWYPALGTYTDFSLRPGDLKNINGMLGVEYVPQIMAVRDNPDFVLRLEHASGIISFPSVHAAVAVLCSWGAWTVRWVKFPIILLNMLMLLSAITEGGHYVVDLVAGIGVAGFSVASVLLISRHGNFPIYRSQFRRAAQQT</sequence>
<dbReference type="AlphaFoldDB" id="A0A3S0T838"/>
<organism evidence="3 4">
    <name type="scientific">Rhizobium vallis</name>
    <dbReference type="NCBI Taxonomy" id="634290"/>
    <lineage>
        <taxon>Bacteria</taxon>
        <taxon>Pseudomonadati</taxon>
        <taxon>Pseudomonadota</taxon>
        <taxon>Alphaproteobacteria</taxon>
        <taxon>Hyphomicrobiales</taxon>
        <taxon>Rhizobiaceae</taxon>
        <taxon>Rhizobium/Agrobacterium group</taxon>
        <taxon>Rhizobium</taxon>
    </lineage>
</organism>
<dbReference type="InterPro" id="IPR026841">
    <property type="entry name" value="Aur1/Ipt1"/>
</dbReference>
<gene>
    <name evidence="3" type="ORF">EFQ99_31320</name>
</gene>
<keyword evidence="4" id="KW-1185">Reference proteome</keyword>
<feature type="transmembrane region" description="Helical" evidence="1">
    <location>
        <begin position="223"/>
        <end position="242"/>
    </location>
</feature>
<dbReference type="Proteomes" id="UP000278823">
    <property type="component" value="Unassembled WGS sequence"/>
</dbReference>
<reference evidence="4" key="1">
    <citation type="submission" date="2018-11" db="EMBL/GenBank/DDBJ databases">
        <title>Rhizobium chutanense sp. nov., isolated from root nodules of Phaseolus vulgaris in China.</title>
        <authorList>
            <person name="Huo Y."/>
        </authorList>
    </citation>
    <scope>NUCLEOTIDE SEQUENCE [LARGE SCALE GENOMIC DNA]</scope>
    <source>
        <strain evidence="4">CCBAU 65647</strain>
    </source>
</reference>
<accession>A0A3S0T838</accession>
<feature type="transmembrane region" description="Helical" evidence="1">
    <location>
        <begin position="41"/>
        <end position="58"/>
    </location>
</feature>
<comment type="caution">
    <text evidence="3">The sequence shown here is derived from an EMBL/GenBank/DDBJ whole genome shotgun (WGS) entry which is preliminary data.</text>
</comment>
<feature type="transmembrane region" description="Helical" evidence="1">
    <location>
        <begin position="272"/>
        <end position="293"/>
    </location>
</feature>
<name>A0A3S0T838_9HYPH</name>
<dbReference type="RefSeq" id="WP_126924921.1">
    <property type="nucleotide sequence ID" value="NZ_ML133702.1"/>
</dbReference>
<dbReference type="Gene3D" id="1.20.144.10">
    <property type="entry name" value="Phosphatidic acid phosphatase type 2/haloperoxidase"/>
    <property type="match status" value="1"/>
</dbReference>
<feature type="transmembrane region" description="Helical" evidence="1">
    <location>
        <begin position="155"/>
        <end position="178"/>
    </location>
</feature>
<dbReference type="Pfam" id="PF14378">
    <property type="entry name" value="PAP2_3"/>
    <property type="match status" value="1"/>
</dbReference>
<keyword evidence="1" id="KW-0812">Transmembrane</keyword>
<evidence type="ECO:0000259" key="2">
    <source>
        <dbReference type="Pfam" id="PF14378"/>
    </source>
</evidence>